<accession>A0ABS1D7B9</accession>
<dbReference type="EMBL" id="NRSG01000464">
    <property type="protein sequence ID" value="MBK1662152.1"/>
    <property type="molecule type" value="Genomic_DNA"/>
</dbReference>
<protein>
    <submittedName>
        <fullName evidence="1">Uncharacterized protein</fullName>
    </submittedName>
</protein>
<feature type="non-terminal residue" evidence="1">
    <location>
        <position position="167"/>
    </location>
</feature>
<name>A0ABS1D7B9_9PROT</name>
<organism evidence="1 2">
    <name type="scientific">Paracraurococcus ruber</name>
    <dbReference type="NCBI Taxonomy" id="77675"/>
    <lineage>
        <taxon>Bacteria</taxon>
        <taxon>Pseudomonadati</taxon>
        <taxon>Pseudomonadota</taxon>
        <taxon>Alphaproteobacteria</taxon>
        <taxon>Acetobacterales</taxon>
        <taxon>Roseomonadaceae</taxon>
        <taxon>Paracraurococcus</taxon>
    </lineage>
</organism>
<proteinExistence type="predicted"/>
<sequence length="167" mass="17422">MLRLSANTGFWRTLPEDRKPADILSYFDTAQDFSHHAGDWGDGLLRAEATIAVPADTAPGSAFQATSVMAYQPVASHLLGCGCGACGVPALIVTNNQPASAATLPKGPSATAGMIEATVSLTDTPVGGLVSYGDTFKLHSQASSPYKIFLDFGGHTTTGTAWNSFWN</sequence>
<evidence type="ECO:0000313" key="1">
    <source>
        <dbReference type="EMBL" id="MBK1662152.1"/>
    </source>
</evidence>
<comment type="caution">
    <text evidence="1">The sequence shown here is derived from an EMBL/GenBank/DDBJ whole genome shotgun (WGS) entry which is preliminary data.</text>
</comment>
<gene>
    <name evidence="1" type="ORF">CKO45_28605</name>
</gene>
<reference evidence="1 2" key="1">
    <citation type="journal article" date="2020" name="Microorganisms">
        <title>Osmotic Adaptation and Compatible Solute Biosynthesis of Phototrophic Bacteria as Revealed from Genome Analyses.</title>
        <authorList>
            <person name="Imhoff J.F."/>
            <person name="Rahn T."/>
            <person name="Kunzel S."/>
            <person name="Keller A."/>
            <person name="Neulinger S.C."/>
        </authorList>
    </citation>
    <scope>NUCLEOTIDE SEQUENCE [LARGE SCALE GENOMIC DNA]</scope>
    <source>
        <strain evidence="1 2">DSM 15382</strain>
    </source>
</reference>
<keyword evidence="2" id="KW-1185">Reference proteome</keyword>
<dbReference type="Proteomes" id="UP000697995">
    <property type="component" value="Unassembled WGS sequence"/>
</dbReference>
<dbReference type="RefSeq" id="WP_200306590.1">
    <property type="nucleotide sequence ID" value="NZ_NRSG01000464.1"/>
</dbReference>
<evidence type="ECO:0000313" key="2">
    <source>
        <dbReference type="Proteomes" id="UP000697995"/>
    </source>
</evidence>